<comment type="caution">
    <text evidence="1">The sequence shown here is derived from an EMBL/GenBank/DDBJ whole genome shotgun (WGS) entry which is preliminary data.</text>
</comment>
<dbReference type="Proteomes" id="UP001175228">
    <property type="component" value="Unassembled WGS sequence"/>
</dbReference>
<accession>A0AA39Q742</accession>
<reference evidence="1" key="1">
    <citation type="submission" date="2023-06" db="EMBL/GenBank/DDBJ databases">
        <authorList>
            <consortium name="Lawrence Berkeley National Laboratory"/>
            <person name="Ahrendt S."/>
            <person name="Sahu N."/>
            <person name="Indic B."/>
            <person name="Wong-Bajracharya J."/>
            <person name="Merenyi Z."/>
            <person name="Ke H.-M."/>
            <person name="Monk M."/>
            <person name="Kocsube S."/>
            <person name="Drula E."/>
            <person name="Lipzen A."/>
            <person name="Balint B."/>
            <person name="Henrissat B."/>
            <person name="Andreopoulos B."/>
            <person name="Martin F.M."/>
            <person name="Harder C.B."/>
            <person name="Rigling D."/>
            <person name="Ford K.L."/>
            <person name="Foster G.D."/>
            <person name="Pangilinan J."/>
            <person name="Papanicolaou A."/>
            <person name="Barry K."/>
            <person name="LaButti K."/>
            <person name="Viragh M."/>
            <person name="Koriabine M."/>
            <person name="Yan M."/>
            <person name="Riley R."/>
            <person name="Champramary S."/>
            <person name="Plett K.L."/>
            <person name="Tsai I.J."/>
            <person name="Slot J."/>
            <person name="Sipos G."/>
            <person name="Plett J."/>
            <person name="Nagy L.G."/>
            <person name="Grigoriev I.V."/>
        </authorList>
    </citation>
    <scope>NUCLEOTIDE SEQUENCE</scope>
    <source>
        <strain evidence="1">HWK02</strain>
    </source>
</reference>
<name>A0AA39Q742_9AGAR</name>
<dbReference type="AlphaFoldDB" id="A0AA39Q742"/>
<organism evidence="1 2">
    <name type="scientific">Armillaria luteobubalina</name>
    <dbReference type="NCBI Taxonomy" id="153913"/>
    <lineage>
        <taxon>Eukaryota</taxon>
        <taxon>Fungi</taxon>
        <taxon>Dikarya</taxon>
        <taxon>Basidiomycota</taxon>
        <taxon>Agaricomycotina</taxon>
        <taxon>Agaricomycetes</taxon>
        <taxon>Agaricomycetidae</taxon>
        <taxon>Agaricales</taxon>
        <taxon>Marasmiineae</taxon>
        <taxon>Physalacriaceae</taxon>
        <taxon>Armillaria</taxon>
    </lineage>
</organism>
<dbReference type="EMBL" id="JAUEPU010000013">
    <property type="protein sequence ID" value="KAK0497497.1"/>
    <property type="molecule type" value="Genomic_DNA"/>
</dbReference>
<keyword evidence="2" id="KW-1185">Reference proteome</keyword>
<gene>
    <name evidence="1" type="ORF">EDD18DRAFT_156024</name>
</gene>
<sequence>MERQRTVLLWSSSGLLRATTTAVAVFVDFLRRATKDVQGKCVMKGTRCLLPPSLMIIGYEIVVLSVTCCYRTAGRDCWGSRKDLAQPQASTRGGASQPV</sequence>
<proteinExistence type="predicted"/>
<protein>
    <submittedName>
        <fullName evidence="1">Uncharacterized protein</fullName>
    </submittedName>
</protein>
<evidence type="ECO:0000313" key="1">
    <source>
        <dbReference type="EMBL" id="KAK0497497.1"/>
    </source>
</evidence>
<evidence type="ECO:0000313" key="2">
    <source>
        <dbReference type="Proteomes" id="UP001175228"/>
    </source>
</evidence>